<feature type="region of interest" description="Disordered" evidence="1">
    <location>
        <begin position="1078"/>
        <end position="1108"/>
    </location>
</feature>
<feature type="region of interest" description="Disordered" evidence="1">
    <location>
        <begin position="547"/>
        <end position="570"/>
    </location>
</feature>
<feature type="region of interest" description="Disordered" evidence="1">
    <location>
        <begin position="1"/>
        <end position="43"/>
    </location>
</feature>
<dbReference type="OMA" id="RITRAWD"/>
<name>M3BYQ0_SPHMS</name>
<dbReference type="EMBL" id="KB456263">
    <property type="protein sequence ID" value="EMF13196.1"/>
    <property type="molecule type" value="Genomic_DNA"/>
</dbReference>
<feature type="region of interest" description="Disordered" evidence="1">
    <location>
        <begin position="403"/>
        <end position="509"/>
    </location>
</feature>
<feature type="region of interest" description="Disordered" evidence="1">
    <location>
        <begin position="596"/>
        <end position="656"/>
    </location>
</feature>
<feature type="compositionally biased region" description="Basic residues" evidence="1">
    <location>
        <begin position="900"/>
        <end position="910"/>
    </location>
</feature>
<feature type="region of interest" description="Disordered" evidence="1">
    <location>
        <begin position="681"/>
        <end position="718"/>
    </location>
</feature>
<feature type="compositionally biased region" description="Polar residues" evidence="1">
    <location>
        <begin position="315"/>
        <end position="326"/>
    </location>
</feature>
<dbReference type="AlphaFoldDB" id="M3BYQ0"/>
<feature type="compositionally biased region" description="Low complexity" evidence="1">
    <location>
        <begin position="463"/>
        <end position="491"/>
    </location>
</feature>
<keyword evidence="3" id="KW-1185">Reference proteome</keyword>
<dbReference type="GeneID" id="27899636"/>
<feature type="compositionally biased region" description="Basic and acidic residues" evidence="1">
    <location>
        <begin position="608"/>
        <end position="617"/>
    </location>
</feature>
<accession>M3BYQ0</accession>
<feature type="compositionally biased region" description="Basic and acidic residues" evidence="1">
    <location>
        <begin position="443"/>
        <end position="462"/>
    </location>
</feature>
<dbReference type="eggNOG" id="ENOG502SN78">
    <property type="taxonomic scope" value="Eukaryota"/>
</dbReference>
<feature type="compositionally biased region" description="Polar residues" evidence="1">
    <location>
        <begin position="428"/>
        <end position="442"/>
    </location>
</feature>
<dbReference type="OrthoDB" id="4207369at2759"/>
<feature type="region of interest" description="Disordered" evidence="1">
    <location>
        <begin position="832"/>
        <end position="997"/>
    </location>
</feature>
<dbReference type="RefSeq" id="XP_016761317.1">
    <property type="nucleotide sequence ID" value="XM_016902499.1"/>
</dbReference>
<dbReference type="HOGENOM" id="CLU_285783_0_0_1"/>
<dbReference type="Proteomes" id="UP000016931">
    <property type="component" value="Unassembled WGS sequence"/>
</dbReference>
<gene>
    <name evidence="2" type="ORF">SEPMUDRAFT_132548</name>
</gene>
<feature type="compositionally biased region" description="Basic and acidic residues" evidence="1">
    <location>
        <begin position="919"/>
        <end position="937"/>
    </location>
</feature>
<reference evidence="2 3" key="1">
    <citation type="journal article" date="2012" name="PLoS Pathog.">
        <title>Diverse lifestyles and strategies of plant pathogenesis encoded in the genomes of eighteen Dothideomycetes fungi.</title>
        <authorList>
            <person name="Ohm R.A."/>
            <person name="Feau N."/>
            <person name="Henrissat B."/>
            <person name="Schoch C.L."/>
            <person name="Horwitz B.A."/>
            <person name="Barry K.W."/>
            <person name="Condon B.J."/>
            <person name="Copeland A.C."/>
            <person name="Dhillon B."/>
            <person name="Glaser F."/>
            <person name="Hesse C.N."/>
            <person name="Kosti I."/>
            <person name="LaButti K."/>
            <person name="Lindquist E.A."/>
            <person name="Lucas S."/>
            <person name="Salamov A.A."/>
            <person name="Bradshaw R.E."/>
            <person name="Ciuffetti L."/>
            <person name="Hamelin R.C."/>
            <person name="Kema G.H.J."/>
            <person name="Lawrence C."/>
            <person name="Scott J.A."/>
            <person name="Spatafora J.W."/>
            <person name="Turgeon B.G."/>
            <person name="de Wit P.J.G.M."/>
            <person name="Zhong S."/>
            <person name="Goodwin S.B."/>
            <person name="Grigoriev I.V."/>
        </authorList>
    </citation>
    <scope>NUCLEOTIDE SEQUENCE [LARGE SCALE GENOMIC DNA]</scope>
    <source>
        <strain evidence="2 3">SO2202</strain>
    </source>
</reference>
<evidence type="ECO:0000313" key="3">
    <source>
        <dbReference type="Proteomes" id="UP000016931"/>
    </source>
</evidence>
<organism evidence="2 3">
    <name type="scientific">Sphaerulina musiva (strain SO2202)</name>
    <name type="common">Poplar stem canker fungus</name>
    <name type="synonym">Septoria musiva</name>
    <dbReference type="NCBI Taxonomy" id="692275"/>
    <lineage>
        <taxon>Eukaryota</taxon>
        <taxon>Fungi</taxon>
        <taxon>Dikarya</taxon>
        <taxon>Ascomycota</taxon>
        <taxon>Pezizomycotina</taxon>
        <taxon>Dothideomycetes</taxon>
        <taxon>Dothideomycetidae</taxon>
        <taxon>Mycosphaerellales</taxon>
        <taxon>Mycosphaerellaceae</taxon>
        <taxon>Sphaerulina</taxon>
    </lineage>
</organism>
<sequence length="1108" mass="119212">MEDSAPSITSIHNHIDHATADQQQQQQQQASSSDLRADHAGASAQLEWDMQAAAGLAPNNVQIAKVQRAFDRKPTSPFSRRRFKVGKIMKRTGPGSTNAAPAGMFNVHIRDSAMKTAAGGSTPVKAVKKMRLENDTMDRAMSIVSNWDGRESPKNRRIATRSSLGQEALIALAEDDENQEGEMDELDVTGLVAENEGEVEGRNDPVGTTIEFFDESGAKLDTSVDDDEWADASVGSSDVDGESTAASTHLELPAAIEGQIQIGAEDDFDDTATEVDDPEDNARGWDRLRGELQDVRRAEAKSFGIPFDEYMKRFSPSSYTTEGSDSQEGRHQRPSPTCPAAENATAQLSEVLSNTSAALPDGFVSPVINRRRPISQVKMQNAGRRKTLPKDFAAQYAAARASEKARAAANGNKSQENESQDSLDEATTPYTPEQTHIQQQRLMSREDPMDSIESVERRESSESHSAAGVVSSASASKLSSPIPSISGSHPRLPLRRSPRRQSSSPFKGKSILKSTAKHHLIAFTPIKLRTLPVAQSPISPLPFVPSGITIEDSRPEQPVRSSSAPPEEHQITLRKHYHPRISDDTALLEAFVKRASESKKRNSLSNTARRESFERQSESAVVPQALADSPGERVASGSKDVLGDLDPNSPSPRKANSAANLMLHDERRNLQLEYAKDPIKDDLGEDELATESSIPQRFGASRKSGRMRKKPESLLAGTNSRPAKISIKRSGEGVVLKQTEAARLATETRKNTNSNKSGAVLPLVRLQALRAEEEARASQNCELGSDVMEIERPVGRHGISWSETLVSFYEGVEPEVSMMADELSINPLSAQGDASTELETGPAALSANDTPTPRLRRLKPSRTASTPGITPAKRTLPGALSLEKGEQELEVTADGAPKLSAKRSAKRKVSRIATPAKPKRAEMEDRDGTVTAADHETSQVTMPAISSRSSREEASRTVKNATAASKVKATASKLPAPATSNPMPEKENGLAASPPKKRMTKTSRHAAAAAPTKLNLSGDTTSLGRTPRFDIQRAAKSRPGDEGAMTGLISSPPKKVGSLRALPGREVARGLVLGAGVGVEDEDPHHHGEVSMRSPAKKGGKRAAAATN</sequence>
<feature type="region of interest" description="Disordered" evidence="1">
    <location>
        <begin position="1035"/>
        <end position="1057"/>
    </location>
</feature>
<feature type="region of interest" description="Disordered" evidence="1">
    <location>
        <begin position="314"/>
        <end position="343"/>
    </location>
</feature>
<protein>
    <submittedName>
        <fullName evidence="2">Uncharacterized protein</fullName>
    </submittedName>
</protein>
<evidence type="ECO:0000256" key="1">
    <source>
        <dbReference type="SAM" id="MobiDB-lite"/>
    </source>
</evidence>
<evidence type="ECO:0000313" key="2">
    <source>
        <dbReference type="EMBL" id="EMF13196.1"/>
    </source>
</evidence>
<proteinExistence type="predicted"/>
<feature type="compositionally biased region" description="Low complexity" evidence="1">
    <location>
        <begin position="957"/>
        <end position="973"/>
    </location>
</feature>
<feature type="compositionally biased region" description="Polar residues" evidence="1">
    <location>
        <begin position="1"/>
        <end position="12"/>
    </location>
</feature>